<keyword evidence="3 4" id="KW-0624">Polysaccharide degradation</keyword>
<protein>
    <recommendedName>
        <fullName evidence="4">Beta-amylase</fullName>
        <ecNumber evidence="4">3.2.1.2</ecNumber>
    </recommendedName>
</protein>
<keyword evidence="2 4" id="KW-0119">Carbohydrate metabolism</keyword>
<evidence type="ECO:0000313" key="5">
    <source>
        <dbReference type="EMBL" id="ABK22061.1"/>
    </source>
</evidence>
<dbReference type="EC" id="3.2.1.2" evidence="4"/>
<comment type="catalytic activity">
    <reaction evidence="4">
        <text>Hydrolysis of (1-&gt;4)-alpha-D-glucosidic linkages in polysaccharides so as to remove successive maltose units from the non-reducing ends of the chains.</text>
        <dbReference type="EC" id="3.2.1.2"/>
    </reaction>
</comment>
<keyword evidence="4" id="KW-0378">Hydrolase</keyword>
<dbReference type="CAZy" id="GH14">
    <property type="family name" value="Glycoside Hydrolase Family 14"/>
</dbReference>
<dbReference type="GO" id="GO:0016161">
    <property type="term" value="F:beta-amylase activity"/>
    <property type="evidence" value="ECO:0007669"/>
    <property type="project" value="UniProtKB-EC"/>
</dbReference>
<evidence type="ECO:0000256" key="1">
    <source>
        <dbReference type="ARBA" id="ARBA00005652"/>
    </source>
</evidence>
<evidence type="ECO:0000256" key="3">
    <source>
        <dbReference type="ARBA" id="ARBA00023326"/>
    </source>
</evidence>
<dbReference type="PANTHER" id="PTHR31352">
    <property type="entry name" value="BETA-AMYLASE 1, CHLOROPLASTIC"/>
    <property type="match status" value="1"/>
</dbReference>
<evidence type="ECO:0000256" key="2">
    <source>
        <dbReference type="ARBA" id="ARBA00023277"/>
    </source>
</evidence>
<dbReference type="AlphaFoldDB" id="A9NN50"/>
<proteinExistence type="evidence at transcript level"/>
<dbReference type="Pfam" id="PF01373">
    <property type="entry name" value="Glyco_hydro_14"/>
    <property type="match status" value="1"/>
</dbReference>
<evidence type="ECO:0000256" key="4">
    <source>
        <dbReference type="RuleBase" id="RU000509"/>
    </source>
</evidence>
<dbReference type="PANTHER" id="PTHR31352:SF37">
    <property type="entry name" value="INACTIVE BETA-AMYLASE 4, CHLOROPLASTIC"/>
    <property type="match status" value="1"/>
</dbReference>
<name>A9NN50_PICSI</name>
<reference evidence="5" key="1">
    <citation type="journal article" date="2008" name="BMC Genomics">
        <title>A conifer genomics resource of 200,000 spruce (Picea spp.) ESTs and 6,464 high-quality, sequence-finished full-length cDNAs for Sitka spruce (Picea sitchensis).</title>
        <authorList>
            <person name="Ralph S.G."/>
            <person name="Chun H.J."/>
            <person name="Kolosova N."/>
            <person name="Cooper D."/>
            <person name="Oddy C."/>
            <person name="Ritland C.E."/>
            <person name="Kirkpatrick R."/>
            <person name="Moore R."/>
            <person name="Barber S."/>
            <person name="Holt R.A."/>
            <person name="Jones S.J."/>
            <person name="Marra M.A."/>
            <person name="Douglas C.J."/>
            <person name="Ritland K."/>
            <person name="Bohlmann J."/>
        </authorList>
    </citation>
    <scope>NUCLEOTIDE SEQUENCE</scope>
    <source>
        <tissue evidence="5">Green portion of the leader tissue</tissue>
    </source>
</reference>
<accession>A9NN50</accession>
<dbReference type="InterPro" id="IPR001554">
    <property type="entry name" value="Glyco_hydro_14"/>
</dbReference>
<dbReference type="InterPro" id="IPR017853">
    <property type="entry name" value="GH"/>
</dbReference>
<dbReference type="EMBL" id="EF082707">
    <property type="protein sequence ID" value="ABK22061.1"/>
    <property type="molecule type" value="mRNA"/>
</dbReference>
<organism evidence="5">
    <name type="scientific">Picea sitchensis</name>
    <name type="common">Sitka spruce</name>
    <name type="synonym">Pinus sitchensis</name>
    <dbReference type="NCBI Taxonomy" id="3332"/>
    <lineage>
        <taxon>Eukaryota</taxon>
        <taxon>Viridiplantae</taxon>
        <taxon>Streptophyta</taxon>
        <taxon>Embryophyta</taxon>
        <taxon>Tracheophyta</taxon>
        <taxon>Spermatophyta</taxon>
        <taxon>Pinopsida</taxon>
        <taxon>Pinidae</taxon>
        <taxon>Conifers I</taxon>
        <taxon>Pinales</taxon>
        <taxon>Pinaceae</taxon>
        <taxon>Picea</taxon>
    </lineage>
</organism>
<keyword evidence="4" id="KW-0326">Glycosidase</keyword>
<dbReference type="Gene3D" id="3.20.20.80">
    <property type="entry name" value="Glycosidases"/>
    <property type="match status" value="1"/>
</dbReference>
<dbReference type="GO" id="GO:0000272">
    <property type="term" value="P:polysaccharide catabolic process"/>
    <property type="evidence" value="ECO:0007669"/>
    <property type="project" value="UniProtKB-KW"/>
</dbReference>
<dbReference type="SUPFAM" id="SSF51445">
    <property type="entry name" value="(Trans)glycosidases"/>
    <property type="match status" value="1"/>
</dbReference>
<comment type="similarity">
    <text evidence="1 4">Belongs to the glycosyl hydrolase 14 family.</text>
</comment>
<sequence length="109" mass="12710">MLDSEQPEICCCSPEGLIKQIREVARRGNIPLTGENAIERFDKEAFSQIVRNVYHRPQAVRAFTYFRMRESLFRTDNWKSFVNFVKQMYNKSQDGGCNGKMYSKLCKTG</sequence>